<feature type="domain" description="Cupin type-2" evidence="1">
    <location>
        <begin position="64"/>
        <end position="129"/>
    </location>
</feature>
<dbReference type="SUPFAM" id="SSF51182">
    <property type="entry name" value="RmlC-like cupins"/>
    <property type="match status" value="1"/>
</dbReference>
<dbReference type="InterPro" id="IPR014710">
    <property type="entry name" value="RmlC-like_jellyroll"/>
</dbReference>
<reference evidence="2 3" key="1">
    <citation type="submission" date="2014-11" db="EMBL/GenBank/DDBJ databases">
        <title>Mycobacterium setense Manresensis Genome.</title>
        <authorList>
            <person name="Rech G."/>
            <person name="Sumoy L."/>
        </authorList>
    </citation>
    <scope>NUCLEOTIDE SEQUENCE [LARGE SCALE GENOMIC DNA]</scope>
    <source>
        <strain evidence="2 3">Manresensis</strain>
    </source>
</reference>
<dbReference type="Proteomes" id="UP000031004">
    <property type="component" value="Unassembled WGS sequence"/>
</dbReference>
<evidence type="ECO:0000313" key="3">
    <source>
        <dbReference type="Proteomes" id="UP000031004"/>
    </source>
</evidence>
<name>A0ABR4YS99_9MYCO</name>
<dbReference type="InterPro" id="IPR011051">
    <property type="entry name" value="RmlC_Cupin_sf"/>
</dbReference>
<sequence>MAKAIENVVRFHDMQPTSAPSSGENTRPISLYKYTDKAQSDFVKGVPAAVSSGELRLTTGVGGPGEGAPLHDHTTEELMFVASGSWVVFFDEAEEHKVLLEAGDAILVPPNVARGWRNAGRDTGCFLNISSVRDEMLSASSSPTSCRTD</sequence>
<evidence type="ECO:0000313" key="2">
    <source>
        <dbReference type="EMBL" id="KHO23858.1"/>
    </source>
</evidence>
<dbReference type="Gene3D" id="2.60.120.10">
    <property type="entry name" value="Jelly Rolls"/>
    <property type="match status" value="1"/>
</dbReference>
<keyword evidence="3" id="KW-1185">Reference proteome</keyword>
<proteinExistence type="predicted"/>
<protein>
    <recommendedName>
        <fullName evidence="1">Cupin type-2 domain-containing protein</fullName>
    </recommendedName>
</protein>
<dbReference type="InterPro" id="IPR013096">
    <property type="entry name" value="Cupin_2"/>
</dbReference>
<gene>
    <name evidence="2" type="ORF">QQ44_16890</name>
</gene>
<accession>A0ABR4YS99</accession>
<evidence type="ECO:0000259" key="1">
    <source>
        <dbReference type="Pfam" id="PF07883"/>
    </source>
</evidence>
<dbReference type="EMBL" id="JTLZ01000008">
    <property type="protein sequence ID" value="KHO23858.1"/>
    <property type="molecule type" value="Genomic_DNA"/>
</dbReference>
<organism evidence="2 3">
    <name type="scientific">Mycolicibacterium setense</name>
    <dbReference type="NCBI Taxonomy" id="431269"/>
    <lineage>
        <taxon>Bacteria</taxon>
        <taxon>Bacillati</taxon>
        <taxon>Actinomycetota</taxon>
        <taxon>Actinomycetes</taxon>
        <taxon>Mycobacteriales</taxon>
        <taxon>Mycobacteriaceae</taxon>
        <taxon>Mycolicibacterium</taxon>
    </lineage>
</organism>
<comment type="caution">
    <text evidence="2">The sequence shown here is derived from an EMBL/GenBank/DDBJ whole genome shotgun (WGS) entry which is preliminary data.</text>
</comment>
<dbReference type="Pfam" id="PF07883">
    <property type="entry name" value="Cupin_2"/>
    <property type="match status" value="1"/>
</dbReference>